<dbReference type="PIRSF" id="PIRSF012526">
    <property type="entry name" value="CYTH_UCP012526"/>
    <property type="match status" value="1"/>
</dbReference>
<name>A0ABT0M826_9BACL</name>
<dbReference type="Gene3D" id="2.40.320.10">
    <property type="entry name" value="Hypothetical Protein Pfu-838710-001"/>
    <property type="match status" value="1"/>
</dbReference>
<dbReference type="Pfam" id="PF01928">
    <property type="entry name" value="CYTH"/>
    <property type="match status" value="1"/>
</dbReference>
<dbReference type="CDD" id="cd07762">
    <property type="entry name" value="CYTH-like_Pase_1"/>
    <property type="match status" value="1"/>
</dbReference>
<protein>
    <submittedName>
        <fullName evidence="2">CYTH domain-containing protein</fullName>
    </submittedName>
</protein>
<feature type="domain" description="CYTH" evidence="1">
    <location>
        <begin position="4"/>
        <end position="192"/>
    </location>
</feature>
<proteinExistence type="predicted"/>
<dbReference type="PANTHER" id="PTHR34948:SF2">
    <property type="entry name" value="TRIPHOSPHATE TUNNEL METALLOENZYME 3"/>
    <property type="match status" value="1"/>
</dbReference>
<dbReference type="PROSITE" id="PS51707">
    <property type="entry name" value="CYTH"/>
    <property type="match status" value="1"/>
</dbReference>
<dbReference type="RefSeq" id="WP_249098157.1">
    <property type="nucleotide sequence ID" value="NZ_JAMAST010000002.1"/>
</dbReference>
<evidence type="ECO:0000313" key="3">
    <source>
        <dbReference type="Proteomes" id="UP001203004"/>
    </source>
</evidence>
<dbReference type="InterPro" id="IPR023577">
    <property type="entry name" value="CYTH_domain"/>
</dbReference>
<dbReference type="SUPFAM" id="SSF55154">
    <property type="entry name" value="CYTH-like phosphatases"/>
    <property type="match status" value="1"/>
</dbReference>
<accession>A0ABT0M826</accession>
<dbReference type="SMART" id="SM01118">
    <property type="entry name" value="CYTH"/>
    <property type="match status" value="1"/>
</dbReference>
<keyword evidence="3" id="KW-1185">Reference proteome</keyword>
<organism evidence="2 3">
    <name type="scientific">Sporolactobacillus mangiferae</name>
    <dbReference type="NCBI Taxonomy" id="2940498"/>
    <lineage>
        <taxon>Bacteria</taxon>
        <taxon>Bacillati</taxon>
        <taxon>Bacillota</taxon>
        <taxon>Bacilli</taxon>
        <taxon>Bacillales</taxon>
        <taxon>Sporolactobacillaceae</taxon>
        <taxon>Sporolactobacillus</taxon>
    </lineage>
</organism>
<comment type="caution">
    <text evidence="2">The sequence shown here is derived from an EMBL/GenBank/DDBJ whole genome shotgun (WGS) entry which is preliminary data.</text>
</comment>
<dbReference type="InterPro" id="IPR033469">
    <property type="entry name" value="CYTH-like_dom_sf"/>
</dbReference>
<reference evidence="2 3" key="1">
    <citation type="submission" date="2022-05" db="EMBL/GenBank/DDBJ databases">
        <title>Sporolactobacillus sp nov CPB3-1, isolated from tree bark (Mangifera indica L.).</title>
        <authorList>
            <person name="Phuengjayaem S."/>
            <person name="Tanasupawat S."/>
        </authorList>
    </citation>
    <scope>NUCLEOTIDE SEQUENCE [LARGE SCALE GENOMIC DNA]</scope>
    <source>
        <strain evidence="2 3">CPB3-1</strain>
    </source>
</reference>
<dbReference type="PANTHER" id="PTHR34948">
    <property type="entry name" value="OS08G0299200 PROTEIN"/>
    <property type="match status" value="1"/>
</dbReference>
<dbReference type="EMBL" id="JAMAST010000002">
    <property type="protein sequence ID" value="MCL1631027.1"/>
    <property type="molecule type" value="Genomic_DNA"/>
</dbReference>
<dbReference type="Proteomes" id="UP001203004">
    <property type="component" value="Unassembled WGS sequence"/>
</dbReference>
<evidence type="ECO:0000313" key="2">
    <source>
        <dbReference type="EMBL" id="MCL1631027.1"/>
    </source>
</evidence>
<gene>
    <name evidence="2" type="ORF">M3N64_03585</name>
</gene>
<evidence type="ECO:0000259" key="1">
    <source>
        <dbReference type="PROSITE" id="PS51707"/>
    </source>
</evidence>
<sequence>MTQQLEIEYKNMLTAEEFSALCTAFRIKASAFIKQVNCYFDTPTFALKAKKTVLRIRETGNQHDFTLKQPHNGMILETHQLLDAAESRAMIQMGIVPSGEIEQVITQLGVDADKLVFIGELITKRCQFPYQSGTLFLDHSIYLDHDDYELEYEAADPYSGDAIFSALLREHCIPRRPSKSKMIRLFQAIQEKRG</sequence>
<dbReference type="InterPro" id="IPR009195">
    <property type="entry name" value="Uncharacterised_YjbK"/>
</dbReference>